<keyword evidence="1" id="KW-0812">Transmembrane</keyword>
<comment type="caution">
    <text evidence="2">The sequence shown here is derived from an EMBL/GenBank/DDBJ whole genome shotgun (WGS) entry which is preliminary data.</text>
</comment>
<keyword evidence="3" id="KW-1185">Reference proteome</keyword>
<name>A0AAD6M9X0_9ROSI</name>
<proteinExistence type="predicted"/>
<sequence length="59" mass="7045">MGKREHRRNLPEINDFTPPLWACGLREYCCLVFPERRTYIAFSFLCLCANLLAYINLYE</sequence>
<evidence type="ECO:0000313" key="2">
    <source>
        <dbReference type="EMBL" id="KAJ6980387.1"/>
    </source>
</evidence>
<accession>A0AAD6M9X0</accession>
<dbReference type="EMBL" id="JAQIZT010000011">
    <property type="protein sequence ID" value="KAJ6980387.1"/>
    <property type="molecule type" value="Genomic_DNA"/>
</dbReference>
<dbReference type="AlphaFoldDB" id="A0AAD6M9X0"/>
<evidence type="ECO:0000256" key="1">
    <source>
        <dbReference type="SAM" id="Phobius"/>
    </source>
</evidence>
<keyword evidence="1" id="KW-1133">Transmembrane helix</keyword>
<gene>
    <name evidence="2" type="ORF">NC653_028258</name>
</gene>
<organism evidence="2 3">
    <name type="scientific">Populus alba x Populus x berolinensis</name>
    <dbReference type="NCBI Taxonomy" id="444605"/>
    <lineage>
        <taxon>Eukaryota</taxon>
        <taxon>Viridiplantae</taxon>
        <taxon>Streptophyta</taxon>
        <taxon>Embryophyta</taxon>
        <taxon>Tracheophyta</taxon>
        <taxon>Spermatophyta</taxon>
        <taxon>Magnoliopsida</taxon>
        <taxon>eudicotyledons</taxon>
        <taxon>Gunneridae</taxon>
        <taxon>Pentapetalae</taxon>
        <taxon>rosids</taxon>
        <taxon>fabids</taxon>
        <taxon>Malpighiales</taxon>
        <taxon>Salicaceae</taxon>
        <taxon>Saliceae</taxon>
        <taxon>Populus</taxon>
    </lineage>
</organism>
<reference evidence="2" key="1">
    <citation type="journal article" date="2023" name="Mol. Ecol. Resour.">
        <title>Chromosome-level genome assembly of a triploid poplar Populus alba 'Berolinensis'.</title>
        <authorList>
            <person name="Chen S."/>
            <person name="Yu Y."/>
            <person name="Wang X."/>
            <person name="Wang S."/>
            <person name="Zhang T."/>
            <person name="Zhou Y."/>
            <person name="He R."/>
            <person name="Meng N."/>
            <person name="Wang Y."/>
            <person name="Liu W."/>
            <person name="Liu Z."/>
            <person name="Liu J."/>
            <person name="Guo Q."/>
            <person name="Huang H."/>
            <person name="Sederoff R.R."/>
            <person name="Wang G."/>
            <person name="Qu G."/>
            <person name="Chen S."/>
        </authorList>
    </citation>
    <scope>NUCLEOTIDE SEQUENCE</scope>
    <source>
        <strain evidence="2">SC-2020</strain>
    </source>
</reference>
<evidence type="ECO:0000313" key="3">
    <source>
        <dbReference type="Proteomes" id="UP001164929"/>
    </source>
</evidence>
<feature type="transmembrane region" description="Helical" evidence="1">
    <location>
        <begin position="39"/>
        <end position="57"/>
    </location>
</feature>
<keyword evidence="1" id="KW-0472">Membrane</keyword>
<dbReference type="Proteomes" id="UP001164929">
    <property type="component" value="Chromosome 11"/>
</dbReference>
<protein>
    <submittedName>
        <fullName evidence="2">Uncharacterized protein</fullName>
    </submittedName>
</protein>